<reference evidence="2" key="2">
    <citation type="submission" date="2023-05" db="EMBL/GenBank/DDBJ databases">
        <authorList>
            <consortium name="Lawrence Berkeley National Laboratory"/>
            <person name="Steindorff A."/>
            <person name="Hensen N."/>
            <person name="Bonometti L."/>
            <person name="Westerberg I."/>
            <person name="Brannstrom I.O."/>
            <person name="Guillou S."/>
            <person name="Cros-Aarteil S."/>
            <person name="Calhoun S."/>
            <person name="Haridas S."/>
            <person name="Kuo A."/>
            <person name="Mondo S."/>
            <person name="Pangilinan J."/>
            <person name="Riley R."/>
            <person name="Labutti K."/>
            <person name="Andreopoulos B."/>
            <person name="Lipzen A."/>
            <person name="Chen C."/>
            <person name="Yanf M."/>
            <person name="Daum C."/>
            <person name="Ng V."/>
            <person name="Clum A."/>
            <person name="Ohm R."/>
            <person name="Martin F."/>
            <person name="Silar P."/>
            <person name="Natvig D."/>
            <person name="Lalanne C."/>
            <person name="Gautier V."/>
            <person name="Ament-Velasquez S.L."/>
            <person name="Kruys A."/>
            <person name="Hutchinson M.I."/>
            <person name="Powell A.J."/>
            <person name="Barry K."/>
            <person name="Miller A.N."/>
            <person name="Grigoriev I.V."/>
            <person name="Debuchy R."/>
            <person name="Gladieux P."/>
            <person name="Thoren M.H."/>
            <person name="Johannesson H."/>
        </authorList>
    </citation>
    <scope>NUCLEOTIDE SEQUENCE</scope>
    <source>
        <strain evidence="2">PSN243</strain>
    </source>
</reference>
<protein>
    <submittedName>
        <fullName evidence="2">Cyclin-like F-box</fullName>
    </submittedName>
</protein>
<evidence type="ECO:0000256" key="1">
    <source>
        <dbReference type="SAM" id="MobiDB-lite"/>
    </source>
</evidence>
<sequence length="421" mass="46937">MTPVRKPATPSSSPDLPSYQDNLGEAHGDIVSLDPAVPITPIPLIADILRTEHCIPGSIFLVEGVENAIPVTLRYRTVRVLLGDGELVIQALAKPGVHCLLDRGDVYEGAYVRVGKAEVRFVDVDVDGEKKRMPFLVVEDVVTVGWHRGVLREVDAEEGEEGAGEVGMEDEEEEEQSEDLVEESEEGEVDRDASPCPVRETAKAGEAMQVEKKAEDEVDYFSGSDDAFETLEISVERAAERRTQAVPQHVQVAAAQAVPPRAVVQQRLDPKAKADLPWMVNDPTQPMKLTDLQSIPKLPYKQNWMVNVLAVVTWLSDIEPTYLPPGTQRRARLADHTTDKQVSLTVLLDPNGFTPQIGSVVLLVGVKNHQFEGGSLRKYMSDKIKIRKRWWVEHPEDSLEWCQEEAMLLREWWDAKMLEGS</sequence>
<name>A0AAV9H3Q6_9PEZI</name>
<accession>A0AAV9H3Q6</accession>
<feature type="compositionally biased region" description="Polar residues" evidence="1">
    <location>
        <begin position="9"/>
        <end position="20"/>
    </location>
</feature>
<dbReference type="EMBL" id="MU865915">
    <property type="protein sequence ID" value="KAK4455237.1"/>
    <property type="molecule type" value="Genomic_DNA"/>
</dbReference>
<dbReference type="Proteomes" id="UP001321760">
    <property type="component" value="Unassembled WGS sequence"/>
</dbReference>
<evidence type="ECO:0000313" key="2">
    <source>
        <dbReference type="EMBL" id="KAK4455237.1"/>
    </source>
</evidence>
<feature type="region of interest" description="Disordered" evidence="1">
    <location>
        <begin position="153"/>
        <end position="216"/>
    </location>
</feature>
<proteinExistence type="predicted"/>
<feature type="region of interest" description="Disordered" evidence="1">
    <location>
        <begin position="1"/>
        <end position="20"/>
    </location>
</feature>
<organism evidence="2 3">
    <name type="scientific">Podospora aff. communis PSN243</name>
    <dbReference type="NCBI Taxonomy" id="3040156"/>
    <lineage>
        <taxon>Eukaryota</taxon>
        <taxon>Fungi</taxon>
        <taxon>Dikarya</taxon>
        <taxon>Ascomycota</taxon>
        <taxon>Pezizomycotina</taxon>
        <taxon>Sordariomycetes</taxon>
        <taxon>Sordariomycetidae</taxon>
        <taxon>Sordariales</taxon>
        <taxon>Podosporaceae</taxon>
        <taxon>Podospora</taxon>
    </lineage>
</organism>
<keyword evidence="3" id="KW-1185">Reference proteome</keyword>
<evidence type="ECO:0000313" key="3">
    <source>
        <dbReference type="Proteomes" id="UP001321760"/>
    </source>
</evidence>
<dbReference type="AlphaFoldDB" id="A0AAV9H3Q6"/>
<comment type="caution">
    <text evidence="2">The sequence shown here is derived from an EMBL/GenBank/DDBJ whole genome shotgun (WGS) entry which is preliminary data.</text>
</comment>
<gene>
    <name evidence="2" type="ORF">QBC34DRAFT_341933</name>
</gene>
<reference evidence="2" key="1">
    <citation type="journal article" date="2023" name="Mol. Phylogenet. Evol.">
        <title>Genome-scale phylogeny and comparative genomics of the fungal order Sordariales.</title>
        <authorList>
            <person name="Hensen N."/>
            <person name="Bonometti L."/>
            <person name="Westerberg I."/>
            <person name="Brannstrom I.O."/>
            <person name="Guillou S."/>
            <person name="Cros-Aarteil S."/>
            <person name="Calhoun S."/>
            <person name="Haridas S."/>
            <person name="Kuo A."/>
            <person name="Mondo S."/>
            <person name="Pangilinan J."/>
            <person name="Riley R."/>
            <person name="LaButti K."/>
            <person name="Andreopoulos B."/>
            <person name="Lipzen A."/>
            <person name="Chen C."/>
            <person name="Yan M."/>
            <person name="Daum C."/>
            <person name="Ng V."/>
            <person name="Clum A."/>
            <person name="Steindorff A."/>
            <person name="Ohm R.A."/>
            <person name="Martin F."/>
            <person name="Silar P."/>
            <person name="Natvig D.O."/>
            <person name="Lalanne C."/>
            <person name="Gautier V."/>
            <person name="Ament-Velasquez S.L."/>
            <person name="Kruys A."/>
            <person name="Hutchinson M.I."/>
            <person name="Powell A.J."/>
            <person name="Barry K."/>
            <person name="Miller A.N."/>
            <person name="Grigoriev I.V."/>
            <person name="Debuchy R."/>
            <person name="Gladieux P."/>
            <person name="Hiltunen Thoren M."/>
            <person name="Johannesson H."/>
        </authorList>
    </citation>
    <scope>NUCLEOTIDE SEQUENCE</scope>
    <source>
        <strain evidence="2">PSN243</strain>
    </source>
</reference>
<feature type="compositionally biased region" description="Acidic residues" evidence="1">
    <location>
        <begin position="155"/>
        <end position="189"/>
    </location>
</feature>